<dbReference type="NCBIfam" id="TIGR00250">
    <property type="entry name" value="RNAse_H_YqgF"/>
    <property type="match status" value="1"/>
</dbReference>
<keyword evidence="3 5" id="KW-0540">Nuclease</keyword>
<evidence type="ECO:0000256" key="2">
    <source>
        <dbReference type="ARBA" id="ARBA00022517"/>
    </source>
</evidence>
<dbReference type="GO" id="GO:0016788">
    <property type="term" value="F:hydrolase activity, acting on ester bonds"/>
    <property type="evidence" value="ECO:0007669"/>
    <property type="project" value="UniProtKB-UniRule"/>
</dbReference>
<dbReference type="InterPro" id="IPR012337">
    <property type="entry name" value="RNaseH-like_sf"/>
</dbReference>
<protein>
    <recommendedName>
        <fullName evidence="5">Putative pre-16S rRNA nuclease</fullName>
        <ecNumber evidence="5">3.1.-.-</ecNumber>
    </recommendedName>
</protein>
<dbReference type="Gene3D" id="3.30.420.140">
    <property type="entry name" value="YqgF/RNase H-like domain"/>
    <property type="match status" value="1"/>
</dbReference>
<dbReference type="CDD" id="cd16964">
    <property type="entry name" value="YqgF"/>
    <property type="match status" value="1"/>
</dbReference>
<proteinExistence type="inferred from homology"/>
<name>A0A1F5E3K7_9BACT</name>
<feature type="domain" description="YqgF/RNase H-like" evidence="6">
    <location>
        <begin position="1"/>
        <end position="93"/>
    </location>
</feature>
<evidence type="ECO:0000256" key="5">
    <source>
        <dbReference type="HAMAP-Rule" id="MF_00651"/>
    </source>
</evidence>
<dbReference type="GO" id="GO:0000967">
    <property type="term" value="P:rRNA 5'-end processing"/>
    <property type="evidence" value="ECO:0007669"/>
    <property type="project" value="UniProtKB-UniRule"/>
</dbReference>
<accession>A0A1F5E3K7</accession>
<dbReference type="InterPro" id="IPR006641">
    <property type="entry name" value="YqgF/RNaseH-like_dom"/>
</dbReference>
<sequence>MKYLGIDFGLHHLGLAINFDKLAEPLTQISYQDGEKVVEKIASICRYEGIDQIVLGISEGKMADRTRGFGKRLHQTTGKIVNYQDETLTSQEAKEKSLEAGVPKERRGKINHQTAAALILQAFLDNQ</sequence>
<comment type="similarity">
    <text evidence="5">Belongs to the YqgF HJR family.</text>
</comment>
<comment type="function">
    <text evidence="5">Could be a nuclease involved in processing of the 5'-end of pre-16S rRNA.</text>
</comment>
<dbReference type="SUPFAM" id="SSF53098">
    <property type="entry name" value="Ribonuclease H-like"/>
    <property type="match status" value="1"/>
</dbReference>
<dbReference type="PANTHER" id="PTHR33317:SF4">
    <property type="entry name" value="POLYNUCLEOTIDYL TRANSFERASE, RIBONUCLEASE H-LIKE SUPERFAMILY PROTEIN"/>
    <property type="match status" value="1"/>
</dbReference>
<dbReference type="SMART" id="SM00732">
    <property type="entry name" value="YqgFc"/>
    <property type="match status" value="1"/>
</dbReference>
<dbReference type="HAMAP" id="MF_00651">
    <property type="entry name" value="Nuclease_YqgF"/>
    <property type="match status" value="1"/>
</dbReference>
<gene>
    <name evidence="7" type="ORF">A2160_00805</name>
</gene>
<evidence type="ECO:0000256" key="1">
    <source>
        <dbReference type="ARBA" id="ARBA00022490"/>
    </source>
</evidence>
<dbReference type="PANTHER" id="PTHR33317">
    <property type="entry name" value="POLYNUCLEOTIDYL TRANSFERASE, RIBONUCLEASE H-LIKE SUPERFAMILY PROTEIN"/>
    <property type="match status" value="1"/>
</dbReference>
<dbReference type="EMBL" id="MEZK01000030">
    <property type="protein sequence ID" value="OGD61886.1"/>
    <property type="molecule type" value="Genomic_DNA"/>
</dbReference>
<organism evidence="7 8">
    <name type="scientific">Candidatus Beckwithbacteria bacterium RBG_13_42_9</name>
    <dbReference type="NCBI Taxonomy" id="1797457"/>
    <lineage>
        <taxon>Bacteria</taxon>
        <taxon>Candidatus Beckwithiibacteriota</taxon>
    </lineage>
</organism>
<comment type="subcellular location">
    <subcellularLocation>
        <location evidence="5">Cytoplasm</location>
    </subcellularLocation>
</comment>
<dbReference type="Proteomes" id="UP000177006">
    <property type="component" value="Unassembled WGS sequence"/>
</dbReference>
<dbReference type="GO" id="GO:0004518">
    <property type="term" value="F:nuclease activity"/>
    <property type="evidence" value="ECO:0007669"/>
    <property type="project" value="UniProtKB-KW"/>
</dbReference>
<dbReference type="EC" id="3.1.-.-" evidence="5"/>
<evidence type="ECO:0000256" key="3">
    <source>
        <dbReference type="ARBA" id="ARBA00022722"/>
    </source>
</evidence>
<evidence type="ECO:0000313" key="7">
    <source>
        <dbReference type="EMBL" id="OGD61886.1"/>
    </source>
</evidence>
<dbReference type="InterPro" id="IPR037027">
    <property type="entry name" value="YqgF/RNaseH-like_dom_sf"/>
</dbReference>
<dbReference type="Pfam" id="PF03652">
    <property type="entry name" value="RuvX"/>
    <property type="match status" value="1"/>
</dbReference>
<keyword evidence="1 5" id="KW-0963">Cytoplasm</keyword>
<evidence type="ECO:0000313" key="8">
    <source>
        <dbReference type="Proteomes" id="UP000177006"/>
    </source>
</evidence>
<keyword evidence="2 5" id="KW-0690">Ribosome biogenesis</keyword>
<dbReference type="AlphaFoldDB" id="A0A1F5E3K7"/>
<evidence type="ECO:0000256" key="4">
    <source>
        <dbReference type="ARBA" id="ARBA00022801"/>
    </source>
</evidence>
<dbReference type="InterPro" id="IPR005227">
    <property type="entry name" value="YqgF"/>
</dbReference>
<keyword evidence="4 5" id="KW-0378">Hydrolase</keyword>
<dbReference type="GO" id="GO:0005737">
    <property type="term" value="C:cytoplasm"/>
    <property type="evidence" value="ECO:0007669"/>
    <property type="project" value="UniProtKB-SubCell"/>
</dbReference>
<reference evidence="7 8" key="1">
    <citation type="journal article" date="2016" name="Nat. Commun.">
        <title>Thousands of microbial genomes shed light on interconnected biogeochemical processes in an aquifer system.</title>
        <authorList>
            <person name="Anantharaman K."/>
            <person name="Brown C.T."/>
            <person name="Hug L.A."/>
            <person name="Sharon I."/>
            <person name="Castelle C.J."/>
            <person name="Probst A.J."/>
            <person name="Thomas B.C."/>
            <person name="Singh A."/>
            <person name="Wilkins M.J."/>
            <person name="Karaoz U."/>
            <person name="Brodie E.L."/>
            <person name="Williams K.H."/>
            <person name="Hubbard S.S."/>
            <person name="Banfield J.F."/>
        </authorList>
    </citation>
    <scope>NUCLEOTIDE SEQUENCE [LARGE SCALE GENOMIC DNA]</scope>
</reference>
<comment type="caution">
    <text evidence="7">The sequence shown here is derived from an EMBL/GenBank/DDBJ whole genome shotgun (WGS) entry which is preliminary data.</text>
</comment>
<dbReference type="STRING" id="1797457.A2160_00805"/>
<evidence type="ECO:0000259" key="6">
    <source>
        <dbReference type="SMART" id="SM00732"/>
    </source>
</evidence>